<dbReference type="FunFam" id="3.40.50.1100:FF:000003">
    <property type="entry name" value="Cystathionine beta-synthase"/>
    <property type="match status" value="1"/>
</dbReference>
<dbReference type="PATRIC" id="fig|1502.174.peg.1023"/>
<comment type="cofactor">
    <cofactor evidence="1 10">
        <name>pyridoxal 5'-phosphate</name>
        <dbReference type="ChEBI" id="CHEBI:597326"/>
    </cofactor>
</comment>
<evidence type="ECO:0000256" key="2">
    <source>
        <dbReference type="ARBA" id="ARBA00004962"/>
    </source>
</evidence>
<gene>
    <name evidence="13" type="ORF">HMPREF3222_01007</name>
</gene>
<name>A0A133N9Q5_CLOPF</name>
<evidence type="ECO:0000256" key="11">
    <source>
        <dbReference type="PIRSR" id="PIRSR605856-51"/>
    </source>
</evidence>
<accession>A0A133N9Q5</accession>
<dbReference type="InterPro" id="IPR050214">
    <property type="entry name" value="Cys_Synth/Cystath_Beta-Synth"/>
</dbReference>
<dbReference type="GO" id="GO:0006535">
    <property type="term" value="P:cysteine biosynthetic process from serine"/>
    <property type="evidence" value="ECO:0007669"/>
    <property type="project" value="InterPro"/>
</dbReference>
<dbReference type="Gene3D" id="3.40.50.1100">
    <property type="match status" value="2"/>
</dbReference>
<dbReference type="InterPro" id="IPR001926">
    <property type="entry name" value="TrpB-like_PALP"/>
</dbReference>
<dbReference type="Proteomes" id="UP000070646">
    <property type="component" value="Unassembled WGS sequence"/>
</dbReference>
<protein>
    <recommendedName>
        <fullName evidence="5">Cysteine synthase</fullName>
        <ecNumber evidence="4">2.5.1.47</ecNumber>
    </recommendedName>
    <alternativeName>
        <fullName evidence="7">O-acetylserine (thiol)-lyase</fullName>
    </alternativeName>
    <alternativeName>
        <fullName evidence="8">O-acetylserine sulfhydrylase</fullName>
    </alternativeName>
</protein>
<evidence type="ECO:0000259" key="12">
    <source>
        <dbReference type="Pfam" id="PF00291"/>
    </source>
</evidence>
<dbReference type="EC" id="2.5.1.47" evidence="4"/>
<sequence length="305" mass="32655">MIKMKYYNDIRDLIGNTPILKLNNISTKEGVNIYAKIEGNSPGGSCKDRVGIYMLEKAEKEGKLKSGSTIIEATAGNTGIGIALAAINKGYKIIFIVPDKFSIEKQKIMKALGAEIINTPKEEGMEGAINLANSLLSEIPNSLSLNQFKNEANPLAHYETTGRELYDGLDGQIDYFVAGAGSGGTISGVLKFLKENILEVKGILADPVGSIIGGGQCGTYKIEGIGNNFIPETMDMSLVDDVIKVNDEEAFDAVKLLAKKEGLIVGSSSGAAFAAALKLAEKIEKGNIVTIFPDRGDRYFSTDLF</sequence>
<feature type="binding site" evidence="10">
    <location>
        <begin position="181"/>
        <end position="185"/>
    </location>
    <ligand>
        <name>pyridoxal 5'-phosphate</name>
        <dbReference type="ChEBI" id="CHEBI:597326"/>
    </ligand>
</feature>
<organism evidence="13 14">
    <name type="scientific">Clostridium perfringens</name>
    <dbReference type="NCBI Taxonomy" id="1502"/>
    <lineage>
        <taxon>Bacteria</taxon>
        <taxon>Bacillati</taxon>
        <taxon>Bacillota</taxon>
        <taxon>Clostridia</taxon>
        <taxon>Eubacteriales</taxon>
        <taxon>Clostridiaceae</taxon>
        <taxon>Clostridium</taxon>
    </lineage>
</organism>
<dbReference type="SUPFAM" id="SSF53686">
    <property type="entry name" value="Tryptophan synthase beta subunit-like PLP-dependent enzymes"/>
    <property type="match status" value="1"/>
</dbReference>
<feature type="domain" description="Tryptophan synthase beta chain-like PALP" evidence="12">
    <location>
        <begin position="10"/>
        <end position="294"/>
    </location>
</feature>
<evidence type="ECO:0000256" key="7">
    <source>
        <dbReference type="ARBA" id="ARBA00030296"/>
    </source>
</evidence>
<feature type="binding site" evidence="10">
    <location>
        <position position="77"/>
    </location>
    <ligand>
        <name>pyridoxal 5'-phosphate</name>
        <dbReference type="ChEBI" id="CHEBI:597326"/>
    </ligand>
</feature>
<evidence type="ECO:0000256" key="3">
    <source>
        <dbReference type="ARBA" id="ARBA00007103"/>
    </source>
</evidence>
<dbReference type="NCBIfam" id="TIGR01136">
    <property type="entry name" value="cysKM"/>
    <property type="match status" value="1"/>
</dbReference>
<evidence type="ECO:0000313" key="13">
    <source>
        <dbReference type="EMBL" id="KXA13027.1"/>
    </source>
</evidence>
<dbReference type="GO" id="GO:0004124">
    <property type="term" value="F:cysteine synthase activity"/>
    <property type="evidence" value="ECO:0007669"/>
    <property type="project" value="UniProtKB-EC"/>
</dbReference>
<feature type="binding site" evidence="10">
    <location>
        <position position="268"/>
    </location>
    <ligand>
        <name>pyridoxal 5'-phosphate</name>
        <dbReference type="ChEBI" id="CHEBI:597326"/>
    </ligand>
</feature>
<comment type="pathway">
    <text evidence="2">Amino-acid biosynthesis; L-cysteine biosynthesis; L-cysteine from L-serine: step 2/2.</text>
</comment>
<feature type="modified residue" description="N6-(pyridoxal phosphate)lysine" evidence="11">
    <location>
        <position position="47"/>
    </location>
</feature>
<evidence type="ECO:0000256" key="1">
    <source>
        <dbReference type="ARBA" id="ARBA00001933"/>
    </source>
</evidence>
<dbReference type="Pfam" id="PF00291">
    <property type="entry name" value="PALP"/>
    <property type="match status" value="1"/>
</dbReference>
<evidence type="ECO:0000256" key="8">
    <source>
        <dbReference type="ARBA" id="ARBA00033075"/>
    </source>
</evidence>
<dbReference type="CDD" id="cd01561">
    <property type="entry name" value="CBS_like"/>
    <property type="match status" value="1"/>
</dbReference>
<evidence type="ECO:0000256" key="4">
    <source>
        <dbReference type="ARBA" id="ARBA00012681"/>
    </source>
</evidence>
<comment type="caution">
    <text evidence="13">The sequence shown here is derived from an EMBL/GenBank/DDBJ whole genome shotgun (WGS) entry which is preliminary data.</text>
</comment>
<dbReference type="AlphaFoldDB" id="A0A133N9Q5"/>
<proteinExistence type="inferred from homology"/>
<evidence type="ECO:0000256" key="6">
    <source>
        <dbReference type="ARBA" id="ARBA00022898"/>
    </source>
</evidence>
<dbReference type="InterPro" id="IPR005856">
    <property type="entry name" value="Cys_synth"/>
</dbReference>
<dbReference type="FunFam" id="3.40.50.1100:FF:000118">
    <property type="entry name" value="Related to CYS4-cystathionine beta-synthase"/>
    <property type="match status" value="1"/>
</dbReference>
<dbReference type="PANTHER" id="PTHR10314">
    <property type="entry name" value="CYSTATHIONINE BETA-SYNTHASE"/>
    <property type="match status" value="1"/>
</dbReference>
<comment type="similarity">
    <text evidence="3">Belongs to the cysteine synthase/cystathionine beta-synthase family.</text>
</comment>
<keyword evidence="6 10" id="KW-0663">Pyridoxal phosphate</keyword>
<reference evidence="13 14" key="1">
    <citation type="submission" date="2016-01" db="EMBL/GenBank/DDBJ databases">
        <authorList>
            <person name="Oliw E.H."/>
        </authorList>
    </citation>
    <scope>NUCLEOTIDE SEQUENCE [LARGE SCALE GENOMIC DNA]</scope>
    <source>
        <strain evidence="13 14">MJR7757A</strain>
    </source>
</reference>
<dbReference type="InterPro" id="IPR036052">
    <property type="entry name" value="TrpB-like_PALP_sf"/>
</dbReference>
<comment type="catalytic activity">
    <reaction evidence="9">
        <text>O-acetyl-L-serine + hydrogen sulfide = L-cysteine + acetate</text>
        <dbReference type="Rhea" id="RHEA:14829"/>
        <dbReference type="ChEBI" id="CHEBI:29919"/>
        <dbReference type="ChEBI" id="CHEBI:30089"/>
        <dbReference type="ChEBI" id="CHEBI:35235"/>
        <dbReference type="ChEBI" id="CHEBI:58340"/>
        <dbReference type="EC" id="2.5.1.47"/>
    </reaction>
</comment>
<evidence type="ECO:0000256" key="5">
    <source>
        <dbReference type="ARBA" id="ARBA00019371"/>
    </source>
</evidence>
<dbReference type="EMBL" id="LRPU01000050">
    <property type="protein sequence ID" value="KXA13027.1"/>
    <property type="molecule type" value="Genomic_DNA"/>
</dbReference>
<evidence type="ECO:0000313" key="14">
    <source>
        <dbReference type="Proteomes" id="UP000070646"/>
    </source>
</evidence>
<evidence type="ECO:0000256" key="9">
    <source>
        <dbReference type="ARBA" id="ARBA00047931"/>
    </source>
</evidence>
<evidence type="ECO:0000256" key="10">
    <source>
        <dbReference type="PIRSR" id="PIRSR605856-50"/>
    </source>
</evidence>